<dbReference type="AlphaFoldDB" id="A0A1F4USK8"/>
<evidence type="ECO:0000313" key="2">
    <source>
        <dbReference type="EMBL" id="OGC47892.1"/>
    </source>
</evidence>
<keyword evidence="1" id="KW-0812">Transmembrane</keyword>
<dbReference type="Proteomes" id="UP000176608">
    <property type="component" value="Unassembled WGS sequence"/>
</dbReference>
<protein>
    <submittedName>
        <fullName evidence="2">Uncharacterized protein</fullName>
    </submittedName>
</protein>
<evidence type="ECO:0000256" key="1">
    <source>
        <dbReference type="SAM" id="Phobius"/>
    </source>
</evidence>
<reference evidence="2 3" key="1">
    <citation type="journal article" date="2016" name="Nat. Commun.">
        <title>Thousands of microbial genomes shed light on interconnected biogeochemical processes in an aquifer system.</title>
        <authorList>
            <person name="Anantharaman K."/>
            <person name="Brown C.T."/>
            <person name="Hug L.A."/>
            <person name="Sharon I."/>
            <person name="Castelle C.J."/>
            <person name="Probst A.J."/>
            <person name="Thomas B.C."/>
            <person name="Singh A."/>
            <person name="Wilkins M.J."/>
            <person name="Karaoz U."/>
            <person name="Brodie E.L."/>
            <person name="Williams K.H."/>
            <person name="Hubbard S.S."/>
            <person name="Banfield J.F."/>
        </authorList>
    </citation>
    <scope>NUCLEOTIDE SEQUENCE [LARGE SCALE GENOMIC DNA]</scope>
</reference>
<gene>
    <name evidence="2" type="ORF">A2886_01380</name>
</gene>
<name>A0A1F4USK8_UNCKA</name>
<sequence>MTLKLNFEWITFWLGNVTNPAGITWAKGGLVKNYIVVFAGGFIGELLAIMLFPGVFWCLTLAAFLYLLGAQVAYMATIRAGYGYWGGYFFCTFLSGVLVGMFIQTVLVIPLQLVIH</sequence>
<feature type="transmembrane region" description="Helical" evidence="1">
    <location>
        <begin position="88"/>
        <end position="115"/>
    </location>
</feature>
<dbReference type="EMBL" id="MEVA01000001">
    <property type="protein sequence ID" value="OGC47892.1"/>
    <property type="molecule type" value="Genomic_DNA"/>
</dbReference>
<keyword evidence="1" id="KW-0472">Membrane</keyword>
<organism evidence="2 3">
    <name type="scientific">candidate division WWE3 bacterium RIFCSPHIGHO2_01_FULL_42_13</name>
    <dbReference type="NCBI Taxonomy" id="1802617"/>
    <lineage>
        <taxon>Bacteria</taxon>
        <taxon>Katanobacteria</taxon>
    </lineage>
</organism>
<feature type="transmembrane region" description="Helical" evidence="1">
    <location>
        <begin position="34"/>
        <end position="67"/>
    </location>
</feature>
<accession>A0A1F4USK8</accession>
<evidence type="ECO:0000313" key="3">
    <source>
        <dbReference type="Proteomes" id="UP000176608"/>
    </source>
</evidence>
<keyword evidence="1" id="KW-1133">Transmembrane helix</keyword>
<proteinExistence type="predicted"/>
<comment type="caution">
    <text evidence="2">The sequence shown here is derived from an EMBL/GenBank/DDBJ whole genome shotgun (WGS) entry which is preliminary data.</text>
</comment>